<dbReference type="Proteomes" id="UP000606786">
    <property type="component" value="Unassembled WGS sequence"/>
</dbReference>
<keyword evidence="2" id="KW-1185">Reference proteome</keyword>
<accession>A0A811UXZ0</accession>
<proteinExistence type="predicted"/>
<name>A0A811UXZ0_CERCA</name>
<dbReference type="GO" id="GO:0005739">
    <property type="term" value="C:mitochondrion"/>
    <property type="evidence" value="ECO:0007669"/>
    <property type="project" value="TreeGrafter"/>
</dbReference>
<dbReference type="InterPro" id="IPR016161">
    <property type="entry name" value="Ald_DH/histidinol_DH"/>
</dbReference>
<sequence length="103" mass="11393">METLLIHEDIMNGGIYNDVCNMLKHSVAQQFLTSVGSACVFHKASSRFADGFRFGLGAELGISTARIHARGPVSVEKSLQILMWILRGKDHNETGFTEEGKRI</sequence>
<evidence type="ECO:0000313" key="1">
    <source>
        <dbReference type="EMBL" id="CAD7003178.1"/>
    </source>
</evidence>
<dbReference type="Gene3D" id="3.40.605.10">
    <property type="entry name" value="Aldehyde Dehydrogenase, Chain A, domain 1"/>
    <property type="match status" value="1"/>
</dbReference>
<dbReference type="GO" id="GO:0004350">
    <property type="term" value="F:glutamate-5-semialdehyde dehydrogenase activity"/>
    <property type="evidence" value="ECO:0007669"/>
    <property type="project" value="TreeGrafter"/>
</dbReference>
<dbReference type="PANTHER" id="PTHR11063">
    <property type="entry name" value="GLUTAMATE SEMIALDEHYDE DEHYDROGENASE"/>
    <property type="match status" value="1"/>
</dbReference>
<dbReference type="EMBL" id="CAJHJT010000034">
    <property type="protein sequence ID" value="CAD7003178.1"/>
    <property type="molecule type" value="Genomic_DNA"/>
</dbReference>
<dbReference type="PANTHER" id="PTHR11063:SF8">
    <property type="entry name" value="DELTA-1-PYRROLINE-5-CARBOXYLATE SYNTHASE"/>
    <property type="match status" value="1"/>
</dbReference>
<reference evidence="1" key="1">
    <citation type="submission" date="2020-11" db="EMBL/GenBank/DDBJ databases">
        <authorList>
            <person name="Whitehead M."/>
        </authorList>
    </citation>
    <scope>NUCLEOTIDE SEQUENCE</scope>
    <source>
        <strain evidence="1">EGII</strain>
    </source>
</reference>
<dbReference type="AlphaFoldDB" id="A0A811UXZ0"/>
<dbReference type="OrthoDB" id="1934954at2759"/>
<protein>
    <submittedName>
        <fullName evidence="1">(Mediterranean fruit fly) hypothetical protein</fullName>
    </submittedName>
</protein>
<gene>
    <name evidence="1" type="ORF">CCAP1982_LOCUS11640</name>
</gene>
<evidence type="ECO:0000313" key="2">
    <source>
        <dbReference type="Proteomes" id="UP000606786"/>
    </source>
</evidence>
<comment type="caution">
    <text evidence="1">The sequence shown here is derived from an EMBL/GenBank/DDBJ whole genome shotgun (WGS) entry which is preliminary data.</text>
</comment>
<dbReference type="Gene3D" id="3.40.309.10">
    <property type="entry name" value="Aldehyde Dehydrogenase, Chain A, domain 2"/>
    <property type="match status" value="1"/>
</dbReference>
<dbReference type="InterPro" id="IPR016163">
    <property type="entry name" value="Ald_DH_C"/>
</dbReference>
<organism evidence="1 2">
    <name type="scientific">Ceratitis capitata</name>
    <name type="common">Mediterranean fruit fly</name>
    <name type="synonym">Tephritis capitata</name>
    <dbReference type="NCBI Taxonomy" id="7213"/>
    <lineage>
        <taxon>Eukaryota</taxon>
        <taxon>Metazoa</taxon>
        <taxon>Ecdysozoa</taxon>
        <taxon>Arthropoda</taxon>
        <taxon>Hexapoda</taxon>
        <taxon>Insecta</taxon>
        <taxon>Pterygota</taxon>
        <taxon>Neoptera</taxon>
        <taxon>Endopterygota</taxon>
        <taxon>Diptera</taxon>
        <taxon>Brachycera</taxon>
        <taxon>Muscomorpha</taxon>
        <taxon>Tephritoidea</taxon>
        <taxon>Tephritidae</taxon>
        <taxon>Ceratitis</taxon>
        <taxon>Ceratitis</taxon>
    </lineage>
</organism>
<dbReference type="InterPro" id="IPR016162">
    <property type="entry name" value="Ald_DH_N"/>
</dbReference>
<dbReference type="SUPFAM" id="SSF53720">
    <property type="entry name" value="ALDH-like"/>
    <property type="match status" value="1"/>
</dbReference>